<dbReference type="STRING" id="1173022.Cri9333_0398"/>
<evidence type="ECO:0000313" key="3">
    <source>
        <dbReference type="Proteomes" id="UP000010472"/>
    </source>
</evidence>
<dbReference type="HOGENOM" id="CLU_661770_0_0_3"/>
<evidence type="ECO:0000256" key="1">
    <source>
        <dbReference type="SAM" id="MobiDB-lite"/>
    </source>
</evidence>
<dbReference type="eggNOG" id="COG3640">
    <property type="taxonomic scope" value="Bacteria"/>
</dbReference>
<keyword evidence="3" id="KW-1185">Reference proteome</keyword>
<name>K9VV52_9CYAN</name>
<evidence type="ECO:0008006" key="4">
    <source>
        <dbReference type="Google" id="ProtNLM"/>
    </source>
</evidence>
<dbReference type="Proteomes" id="UP000010472">
    <property type="component" value="Chromosome"/>
</dbReference>
<dbReference type="KEGG" id="cep:Cri9333_0398"/>
<reference evidence="2 3" key="1">
    <citation type="submission" date="2012-06" db="EMBL/GenBank/DDBJ databases">
        <title>Finished chromosome of genome of Crinalium epipsammum PCC 9333.</title>
        <authorList>
            <consortium name="US DOE Joint Genome Institute"/>
            <person name="Gugger M."/>
            <person name="Coursin T."/>
            <person name="Rippka R."/>
            <person name="Tandeau De Marsac N."/>
            <person name="Huntemann M."/>
            <person name="Wei C.-L."/>
            <person name="Han J."/>
            <person name="Detter J.C."/>
            <person name="Han C."/>
            <person name="Tapia R."/>
            <person name="Davenport K."/>
            <person name="Daligault H."/>
            <person name="Erkkila T."/>
            <person name="Gu W."/>
            <person name="Munk A.C.C."/>
            <person name="Teshima H."/>
            <person name="Xu Y."/>
            <person name="Chain P."/>
            <person name="Chen A."/>
            <person name="Krypides N."/>
            <person name="Mavromatis K."/>
            <person name="Markowitz V."/>
            <person name="Szeto E."/>
            <person name="Ivanova N."/>
            <person name="Mikhailova N."/>
            <person name="Ovchinnikova G."/>
            <person name="Pagani I."/>
            <person name="Pati A."/>
            <person name="Goodwin L."/>
            <person name="Peters L."/>
            <person name="Pitluck S."/>
            <person name="Woyke T."/>
            <person name="Kerfeld C."/>
        </authorList>
    </citation>
    <scope>NUCLEOTIDE SEQUENCE [LARGE SCALE GENOMIC DNA]</scope>
    <source>
        <strain evidence="2 3">PCC 9333</strain>
    </source>
</reference>
<proteinExistence type="predicted"/>
<dbReference type="AlphaFoldDB" id="K9VV52"/>
<feature type="compositionally biased region" description="Polar residues" evidence="1">
    <location>
        <begin position="16"/>
        <end position="25"/>
    </location>
</feature>
<dbReference type="RefSeq" id="WP_015201513.1">
    <property type="nucleotide sequence ID" value="NC_019753.1"/>
</dbReference>
<accession>K9VV52</accession>
<gene>
    <name evidence="2" type="ORF">Cri9333_0398</name>
</gene>
<organism evidence="2 3">
    <name type="scientific">Crinalium epipsammum PCC 9333</name>
    <dbReference type="NCBI Taxonomy" id="1173022"/>
    <lineage>
        <taxon>Bacteria</taxon>
        <taxon>Bacillati</taxon>
        <taxon>Cyanobacteriota</taxon>
        <taxon>Cyanophyceae</taxon>
        <taxon>Gomontiellales</taxon>
        <taxon>Gomontiellaceae</taxon>
        <taxon>Crinalium</taxon>
    </lineage>
</organism>
<sequence length="415" mass="46909">MPKPKSTGTGIRKRNQQVSQSATANKTEDDSSGFHSFNQDEPTDLKGGEVEGESTDLTEDKTENLIEDESTNLTSGVVDLRVVEDEPTNKTEDLTEALTEQEVVAMEVTDLEVIEQDVIEQGEILNDGSDVEVKVRENEETKLVENAVMVQQQQTELHSSELGQVDEAKFSEGELETGLHFTDGEKGGVGKSLFCRVLLEYCNTRGYKDRIQFVESDLSNPDVGRIYFTDENGGKNYIEAEFTNEEKKRSSADKIFELATEKTVIVNLPSNIYSSVTDWFDRNHIATLAKDQNIKIYKWFICNGGHSSIDKFKESANDEKLKDITHIFVRNQVIFDDWTIIEKDKDLAEILAREKVFQMDFPQFSFEERNRVDAGQLTFSKALADGSGFGILSKQRIKNFLNATYAELDRLNFLP</sequence>
<dbReference type="EMBL" id="CP003620">
    <property type="protein sequence ID" value="AFZ11372.1"/>
    <property type="molecule type" value="Genomic_DNA"/>
</dbReference>
<feature type="region of interest" description="Disordered" evidence="1">
    <location>
        <begin position="1"/>
        <end position="72"/>
    </location>
</feature>
<protein>
    <recommendedName>
        <fullName evidence="4">Mobilization protein MobD-like protein</fullName>
    </recommendedName>
</protein>
<evidence type="ECO:0000313" key="2">
    <source>
        <dbReference type="EMBL" id="AFZ11372.1"/>
    </source>
</evidence>